<evidence type="ECO:0000313" key="4">
    <source>
        <dbReference type="Proteomes" id="UP000507245"/>
    </source>
</evidence>
<evidence type="ECO:0000313" key="3">
    <source>
        <dbReference type="Proteomes" id="UP000507222"/>
    </source>
</evidence>
<name>A0A6J5XPE9_PRUAR</name>
<dbReference type="AlphaFoldDB" id="A0A6J5XPE9"/>
<dbReference type="EMBL" id="CAEKKB010000006">
    <property type="protein sequence ID" value="CAB4313992.1"/>
    <property type="molecule type" value="Genomic_DNA"/>
</dbReference>
<sequence>MAASHHNIPSTPPPATLFNGGSAGFMPTSCCKMMMHMTIIWGHIAEVLFSCWPGRDNPVMYGGCGWVRWW</sequence>
<keyword evidence="4" id="KW-1185">Reference proteome</keyword>
<evidence type="ECO:0000313" key="1">
    <source>
        <dbReference type="EMBL" id="CAB4283514.1"/>
    </source>
</evidence>
<accession>A0A6J5XPE9</accession>
<protein>
    <submittedName>
        <fullName evidence="2">Uncharacterized protein</fullName>
    </submittedName>
</protein>
<dbReference type="Proteomes" id="UP000507222">
    <property type="component" value="Unassembled WGS sequence"/>
</dbReference>
<organism evidence="2 4">
    <name type="scientific">Prunus armeniaca</name>
    <name type="common">Apricot</name>
    <name type="synonym">Armeniaca vulgaris</name>
    <dbReference type="NCBI Taxonomy" id="36596"/>
    <lineage>
        <taxon>Eukaryota</taxon>
        <taxon>Viridiplantae</taxon>
        <taxon>Streptophyta</taxon>
        <taxon>Embryophyta</taxon>
        <taxon>Tracheophyta</taxon>
        <taxon>Spermatophyta</taxon>
        <taxon>Magnoliopsida</taxon>
        <taxon>eudicotyledons</taxon>
        <taxon>Gunneridae</taxon>
        <taxon>Pentapetalae</taxon>
        <taxon>rosids</taxon>
        <taxon>fabids</taxon>
        <taxon>Rosales</taxon>
        <taxon>Rosaceae</taxon>
        <taxon>Amygdaloideae</taxon>
        <taxon>Amygdaleae</taxon>
        <taxon>Prunus</taxon>
    </lineage>
</organism>
<gene>
    <name evidence="1" type="ORF">CURHAP_LOCUS38176</name>
    <name evidence="2" type="ORF">ORAREDHAP_LOCUS37892</name>
</gene>
<reference evidence="2 3" key="2">
    <citation type="submission" date="2020-05" db="EMBL/GenBank/DDBJ databases">
        <authorList>
            <person name="Campoy J."/>
            <person name="Schneeberger K."/>
            <person name="Spophaly S."/>
        </authorList>
    </citation>
    <scope>NUCLEOTIDE SEQUENCE [LARGE SCALE GENOMIC DNA]</scope>
    <source>
        <strain evidence="2">PruArmRojPasFocal</strain>
    </source>
</reference>
<dbReference type="EMBL" id="CAEKDK010000006">
    <property type="protein sequence ID" value="CAB4283514.1"/>
    <property type="molecule type" value="Genomic_DNA"/>
</dbReference>
<proteinExistence type="predicted"/>
<evidence type="ECO:0000313" key="2">
    <source>
        <dbReference type="EMBL" id="CAB4313992.1"/>
    </source>
</evidence>
<dbReference type="Proteomes" id="UP000507245">
    <property type="component" value="Unassembled WGS sequence"/>
</dbReference>
<dbReference type="OrthoDB" id="73901at2759"/>
<reference evidence="4" key="1">
    <citation type="journal article" date="2020" name="Genome Biol.">
        <title>Gamete binning: chromosome-level and haplotype-resolved genome assembly enabled by high-throughput single-cell sequencing of gamete genomes.</title>
        <authorList>
            <person name="Campoy J.A."/>
            <person name="Sun H."/>
            <person name="Goel M."/>
            <person name="Jiao W.-B."/>
            <person name="Folz-Donahue K."/>
            <person name="Wang N."/>
            <person name="Rubio M."/>
            <person name="Liu C."/>
            <person name="Kukat C."/>
            <person name="Ruiz D."/>
            <person name="Huettel B."/>
            <person name="Schneeberger K."/>
        </authorList>
    </citation>
    <scope>NUCLEOTIDE SEQUENCE [LARGE SCALE GENOMIC DNA]</scope>
    <source>
        <strain evidence="4">cv. Rojo Pasion</strain>
    </source>
</reference>